<dbReference type="Gene3D" id="3.10.350.10">
    <property type="entry name" value="LysM domain"/>
    <property type="match status" value="3"/>
</dbReference>
<dbReference type="CDD" id="cd00118">
    <property type="entry name" value="LysM"/>
    <property type="match status" value="3"/>
</dbReference>
<evidence type="ECO:0000313" key="4">
    <source>
        <dbReference type="Proteomes" id="UP000217250"/>
    </source>
</evidence>
<dbReference type="PANTHER" id="PTHR33734:SF22">
    <property type="entry name" value="MEMBRANE-BOUND LYTIC MUREIN TRANSGLYCOSYLASE D"/>
    <property type="match status" value="1"/>
</dbReference>
<dbReference type="PROSITE" id="PS51782">
    <property type="entry name" value="LYSM"/>
    <property type="match status" value="3"/>
</dbReference>
<dbReference type="Proteomes" id="UP000217250">
    <property type="component" value="Chromosome"/>
</dbReference>
<evidence type="ECO:0000259" key="2">
    <source>
        <dbReference type="PROSITE" id="PS51782"/>
    </source>
</evidence>
<dbReference type="KEGG" id="cgh:CGC50_12540"/>
<evidence type="ECO:0000313" key="3">
    <source>
        <dbReference type="EMBL" id="ATA87883.1"/>
    </source>
</evidence>
<evidence type="ECO:0000256" key="1">
    <source>
        <dbReference type="SAM" id="SignalP"/>
    </source>
</evidence>
<dbReference type="GO" id="GO:0008932">
    <property type="term" value="F:lytic endotransglycosylase activity"/>
    <property type="evidence" value="ECO:0007669"/>
    <property type="project" value="TreeGrafter"/>
</dbReference>
<feature type="chain" id="PRO_5012038282" evidence="1">
    <location>
        <begin position="19"/>
        <end position="639"/>
    </location>
</feature>
<organism evidence="3 4">
    <name type="scientific">Capnocytophaga gingivalis</name>
    <dbReference type="NCBI Taxonomy" id="1017"/>
    <lineage>
        <taxon>Bacteria</taxon>
        <taxon>Pseudomonadati</taxon>
        <taxon>Bacteroidota</taxon>
        <taxon>Flavobacteriia</taxon>
        <taxon>Flavobacteriales</taxon>
        <taxon>Flavobacteriaceae</taxon>
        <taxon>Capnocytophaga</taxon>
    </lineage>
</organism>
<dbReference type="InterPro" id="IPR028082">
    <property type="entry name" value="Peripla_BP_I"/>
</dbReference>
<accession>A0A250FS20</accession>
<dbReference type="InterPro" id="IPR036779">
    <property type="entry name" value="LysM_dom_sf"/>
</dbReference>
<proteinExistence type="predicted"/>
<dbReference type="InterPro" id="IPR018392">
    <property type="entry name" value="LysM"/>
</dbReference>
<dbReference type="SMART" id="SM00257">
    <property type="entry name" value="LysM"/>
    <property type="match status" value="4"/>
</dbReference>
<dbReference type="SUPFAM" id="SSF53822">
    <property type="entry name" value="Periplasmic binding protein-like I"/>
    <property type="match status" value="1"/>
</dbReference>
<dbReference type="GeneID" id="84809364"/>
<dbReference type="EMBL" id="CP022386">
    <property type="protein sequence ID" value="ATA87883.1"/>
    <property type="molecule type" value="Genomic_DNA"/>
</dbReference>
<name>A0A250FS20_9FLAO</name>
<sequence>MRKILLFLCVLTGFSLWAQPKQHNSYTVKEGDTLESIAKVFRVSPSDIKSLNPTLEKGLQKGMLLIIPGDEISYFNKKQPTGFEKYTVKDKETLYGLAQRFHITQDDLRRYNMVLYKKELRKGQEITIPLYRDAPKEISKGKEGLTKYIVKPGEGLWRIAQNYGVTQETLERLNPNLPNPLKEGMEIWVPAGKSGVPEVTTDKALVLYQVEKGEGFMSLERKFGLSQKELEKLNPELKDGIKLEAQIWIPKNNFLDYVATLGGASQTDVATGNATDANPKIKSGMNPSNIKTVSFVLPFRVNGIQAGNIADIKIKLQKEKITAIASDFYSGALMALDSLQKMGFSLTVNVYDSNGNAQGVKAISSSEGLKSSQVIIGPFSPSAFNALSETITSDNIAILAPLSNRNIELRPNVFQTVPTIEVQQNSMISFINQKYPDANIVLLSDAKSKDMNEKLLSSFSQAKNVDNIQGIQSALNKEATNIVFVSSDDVVFLSDAIRILYNIAGINGKNKNYNIIMATLDKGDAYDHNSISNSQLSALKFTYPAANRYAGESNPFIKKYLKTYKISPSKYAFRGFDLTMDAVLRTSLVGNFIKEANIGETSYQENKFQYVKNAAKGGGYENRAVYILRYEDLQISEIY</sequence>
<feature type="signal peptide" evidence="1">
    <location>
        <begin position="1"/>
        <end position="18"/>
    </location>
</feature>
<dbReference type="RefSeq" id="WP_095911077.1">
    <property type="nucleotide sequence ID" value="NZ_CAUPXI010000008.1"/>
</dbReference>
<dbReference type="OrthoDB" id="2149800at2"/>
<dbReference type="Pfam" id="PF01476">
    <property type="entry name" value="LysM"/>
    <property type="match status" value="4"/>
</dbReference>
<dbReference type="SUPFAM" id="SSF54106">
    <property type="entry name" value="LysM domain"/>
    <property type="match status" value="3"/>
</dbReference>
<feature type="domain" description="LysM" evidence="2">
    <location>
        <begin position="84"/>
        <end position="128"/>
    </location>
</feature>
<feature type="domain" description="LysM" evidence="2">
    <location>
        <begin position="146"/>
        <end position="189"/>
    </location>
</feature>
<protein>
    <submittedName>
        <fullName evidence="3">Peptidoglycan-binding protein LysM</fullName>
    </submittedName>
</protein>
<reference evidence="4" key="1">
    <citation type="submission" date="2017-06" db="EMBL/GenBank/DDBJ databases">
        <title>Capnocytophaga spp. assemblies.</title>
        <authorList>
            <person name="Gulvik C.A."/>
        </authorList>
    </citation>
    <scope>NUCLEOTIDE SEQUENCE [LARGE SCALE GENOMIC DNA]</scope>
    <source>
        <strain evidence="4">H1496</strain>
    </source>
</reference>
<dbReference type="Gene3D" id="3.40.50.2300">
    <property type="match status" value="1"/>
</dbReference>
<dbReference type="AlphaFoldDB" id="A0A250FS20"/>
<dbReference type="PANTHER" id="PTHR33734">
    <property type="entry name" value="LYSM DOMAIN-CONTAINING GPI-ANCHORED PROTEIN 2"/>
    <property type="match status" value="1"/>
</dbReference>
<gene>
    <name evidence="3" type="ORF">CGC50_12540</name>
</gene>
<feature type="domain" description="LysM" evidence="2">
    <location>
        <begin position="24"/>
        <end position="74"/>
    </location>
</feature>
<keyword evidence="1" id="KW-0732">Signal</keyword>